<dbReference type="PANTHER" id="PTHR24189">
    <property type="entry name" value="MYOTROPHIN"/>
    <property type="match status" value="1"/>
</dbReference>
<keyword evidence="2 3" id="KW-0040">ANK repeat</keyword>
<dbReference type="InterPro" id="IPR002110">
    <property type="entry name" value="Ankyrin_rpt"/>
</dbReference>
<proteinExistence type="predicted"/>
<name>A0A9P8WBX5_9HYPO</name>
<dbReference type="SUPFAM" id="SSF48403">
    <property type="entry name" value="Ankyrin repeat"/>
    <property type="match status" value="1"/>
</dbReference>
<feature type="repeat" description="ANK" evidence="3">
    <location>
        <begin position="154"/>
        <end position="186"/>
    </location>
</feature>
<evidence type="ECO:0000256" key="3">
    <source>
        <dbReference type="PROSITE-ProRule" id="PRU00023"/>
    </source>
</evidence>
<evidence type="ECO:0000313" key="4">
    <source>
        <dbReference type="EMBL" id="KAH6894732.1"/>
    </source>
</evidence>
<accession>A0A9P8WBX5</accession>
<protein>
    <submittedName>
        <fullName evidence="4">Ankyrin repeat-containing domain protein</fullName>
    </submittedName>
</protein>
<dbReference type="InterPro" id="IPR050745">
    <property type="entry name" value="Multifunctional_regulatory"/>
</dbReference>
<evidence type="ECO:0000313" key="5">
    <source>
        <dbReference type="Proteomes" id="UP000777438"/>
    </source>
</evidence>
<reference evidence="4 5" key="1">
    <citation type="journal article" date="2021" name="Nat. Commun.">
        <title>Genetic determinants of endophytism in the Arabidopsis root mycobiome.</title>
        <authorList>
            <person name="Mesny F."/>
            <person name="Miyauchi S."/>
            <person name="Thiergart T."/>
            <person name="Pickel B."/>
            <person name="Atanasova L."/>
            <person name="Karlsson M."/>
            <person name="Huettel B."/>
            <person name="Barry K.W."/>
            <person name="Haridas S."/>
            <person name="Chen C."/>
            <person name="Bauer D."/>
            <person name="Andreopoulos W."/>
            <person name="Pangilinan J."/>
            <person name="LaButti K."/>
            <person name="Riley R."/>
            <person name="Lipzen A."/>
            <person name="Clum A."/>
            <person name="Drula E."/>
            <person name="Henrissat B."/>
            <person name="Kohler A."/>
            <person name="Grigoriev I.V."/>
            <person name="Martin F.M."/>
            <person name="Hacquard S."/>
        </authorList>
    </citation>
    <scope>NUCLEOTIDE SEQUENCE [LARGE SCALE GENOMIC DNA]</scope>
    <source>
        <strain evidence="4 5">MPI-CAGE-CH-0241</strain>
    </source>
</reference>
<dbReference type="PANTHER" id="PTHR24189:SF50">
    <property type="entry name" value="ANKYRIN REPEAT AND SOCS BOX PROTEIN 2"/>
    <property type="match status" value="1"/>
</dbReference>
<dbReference type="PROSITE" id="PS50088">
    <property type="entry name" value="ANK_REPEAT"/>
    <property type="match status" value="1"/>
</dbReference>
<dbReference type="Pfam" id="PF00023">
    <property type="entry name" value="Ank"/>
    <property type="match status" value="1"/>
</dbReference>
<organism evidence="4 5">
    <name type="scientific">Thelonectria olida</name>
    <dbReference type="NCBI Taxonomy" id="1576542"/>
    <lineage>
        <taxon>Eukaryota</taxon>
        <taxon>Fungi</taxon>
        <taxon>Dikarya</taxon>
        <taxon>Ascomycota</taxon>
        <taxon>Pezizomycotina</taxon>
        <taxon>Sordariomycetes</taxon>
        <taxon>Hypocreomycetidae</taxon>
        <taxon>Hypocreales</taxon>
        <taxon>Nectriaceae</taxon>
        <taxon>Thelonectria</taxon>
    </lineage>
</organism>
<keyword evidence="1" id="KW-0677">Repeat</keyword>
<dbReference type="AlphaFoldDB" id="A0A9P8WBX5"/>
<dbReference type="EMBL" id="JAGPYM010000005">
    <property type="protein sequence ID" value="KAH6894732.1"/>
    <property type="molecule type" value="Genomic_DNA"/>
</dbReference>
<dbReference type="SMART" id="SM00248">
    <property type="entry name" value="ANK"/>
    <property type="match status" value="6"/>
</dbReference>
<dbReference type="Gene3D" id="1.25.40.20">
    <property type="entry name" value="Ankyrin repeat-containing domain"/>
    <property type="match status" value="3"/>
</dbReference>
<keyword evidence="5" id="KW-1185">Reference proteome</keyword>
<dbReference type="OrthoDB" id="539213at2759"/>
<gene>
    <name evidence="4" type="ORF">B0T10DRAFT_481022</name>
</gene>
<dbReference type="PROSITE" id="PS50297">
    <property type="entry name" value="ANK_REP_REGION"/>
    <property type="match status" value="1"/>
</dbReference>
<comment type="caution">
    <text evidence="4">The sequence shown here is derived from an EMBL/GenBank/DDBJ whole genome shotgun (WGS) entry which is preliminary data.</text>
</comment>
<sequence>MADRAAGQDQPRGVRRSEIQGVKSCITSVPVEIINLVAEQLNQADIKCLLLTCQELASILQPLMVRRDIDDKIYNSLSWACYFNHVSLGRTCMEMGAFPNAAFFLHPSQGLPFQGKENWPDSYESRLHHDHFEFPVYPTKKLLGIPLFYQSECASRSALSVATKRDHLDMVKLLLEFGADIVEKRRGMRHNVNGFTANHPSRPYGDARHFSHEVIMSHVRSVPVAEALLAAGAAYEINYAGFSGYTPLEMLLSSCSRYRLSLLPELTEPELHALVRIFLENGAQTKRANEAAGPLLAAIATDYLSVFQLLLEHTTMDLDNEDEEHSAVLSIALGEDQTCFDDDCPLPESTRGRILTMMFDTGISPNHIIAGQGPLLHTAIMKNSHRSAQVLISHEADVNFTDPSNLSPLATAIACSGHTMDIETEFIVPLIRAGADIDQPSLWSGGFTPLMVAAADMISHRIFENLLQFGANRGAIRRMSPNGSLTSVLQCIVTGLPKSDFEWEDVAERGLYSDSGLYSLRSDPDRRFERDSIFERRRKNKFATFISRGITPAHFYTNDGRHVINWAIENLYQYDLEWAIETLLPQYHESKLPSDTESPILTLFSVRRVETYLAFGTIHQTLRITEALVKKGITVTTKDRMEGGETVLHRVSRLRQGYPDESDLELATSLGEHLDFGLDLSNESEVWNLKFKANGAPRFMSTTRHWSRLPVKKHMSLYVDARNYVITRMIELFMRHGVDLYAEDANGKTAFERIEEDILLGIPQDLRDLGREKEIVDSKMAKLRDKIEKTELIDEECF</sequence>
<dbReference type="InterPro" id="IPR036770">
    <property type="entry name" value="Ankyrin_rpt-contain_sf"/>
</dbReference>
<evidence type="ECO:0000256" key="2">
    <source>
        <dbReference type="ARBA" id="ARBA00023043"/>
    </source>
</evidence>
<dbReference type="Proteomes" id="UP000777438">
    <property type="component" value="Unassembled WGS sequence"/>
</dbReference>
<evidence type="ECO:0000256" key="1">
    <source>
        <dbReference type="ARBA" id="ARBA00022737"/>
    </source>
</evidence>